<dbReference type="Gene3D" id="3.40.50.300">
    <property type="entry name" value="P-loop containing nucleotide triphosphate hydrolases"/>
    <property type="match status" value="1"/>
</dbReference>
<dbReference type="RefSeq" id="WP_106135992.1">
    <property type="nucleotide sequence ID" value="NZ_PVTE01000001.1"/>
</dbReference>
<dbReference type="GO" id="GO:0005524">
    <property type="term" value="F:ATP binding"/>
    <property type="evidence" value="ECO:0007669"/>
    <property type="project" value="InterPro"/>
</dbReference>
<organism evidence="2 3">
    <name type="scientific">Spirosoma oryzae</name>
    <dbReference type="NCBI Taxonomy" id="1469603"/>
    <lineage>
        <taxon>Bacteria</taxon>
        <taxon>Pseudomonadati</taxon>
        <taxon>Bacteroidota</taxon>
        <taxon>Cytophagia</taxon>
        <taxon>Cytophagales</taxon>
        <taxon>Cytophagaceae</taxon>
        <taxon>Spirosoma</taxon>
    </lineage>
</organism>
<dbReference type="OrthoDB" id="9805802at2"/>
<dbReference type="InterPro" id="IPR014555">
    <property type="entry name" value="RecF-like"/>
</dbReference>
<name>A0A2T0TNM7_9BACT</name>
<dbReference type="PANTHER" id="PTHR43581">
    <property type="entry name" value="ATP/GTP PHOSPHATASE"/>
    <property type="match status" value="1"/>
</dbReference>
<dbReference type="InterPro" id="IPR027417">
    <property type="entry name" value="P-loop_NTPase"/>
</dbReference>
<dbReference type="GO" id="GO:0016887">
    <property type="term" value="F:ATP hydrolysis activity"/>
    <property type="evidence" value="ECO:0007669"/>
    <property type="project" value="InterPro"/>
</dbReference>
<dbReference type="Proteomes" id="UP000238375">
    <property type="component" value="Unassembled WGS sequence"/>
</dbReference>
<evidence type="ECO:0000259" key="1">
    <source>
        <dbReference type="Pfam" id="PF13304"/>
    </source>
</evidence>
<dbReference type="InterPro" id="IPR003959">
    <property type="entry name" value="ATPase_AAA_core"/>
</dbReference>
<proteinExistence type="predicted"/>
<accession>A0A2T0TNM7</accession>
<evidence type="ECO:0000313" key="3">
    <source>
        <dbReference type="Proteomes" id="UP000238375"/>
    </source>
</evidence>
<dbReference type="AlphaFoldDB" id="A0A2T0TNM7"/>
<dbReference type="Pfam" id="PF13304">
    <property type="entry name" value="AAA_21"/>
    <property type="match status" value="1"/>
</dbReference>
<reference evidence="2 3" key="1">
    <citation type="submission" date="2018-03" db="EMBL/GenBank/DDBJ databases">
        <title>Genomic Encyclopedia of Archaeal and Bacterial Type Strains, Phase II (KMG-II): from individual species to whole genera.</title>
        <authorList>
            <person name="Goeker M."/>
        </authorList>
    </citation>
    <scope>NUCLEOTIDE SEQUENCE [LARGE SCALE GENOMIC DNA]</scope>
    <source>
        <strain evidence="2 3">DSM 28354</strain>
    </source>
</reference>
<dbReference type="SUPFAM" id="SSF52540">
    <property type="entry name" value="P-loop containing nucleoside triphosphate hydrolases"/>
    <property type="match status" value="1"/>
</dbReference>
<comment type="caution">
    <text evidence="2">The sequence shown here is derived from an EMBL/GenBank/DDBJ whole genome shotgun (WGS) entry which is preliminary data.</text>
</comment>
<gene>
    <name evidence="2" type="ORF">CLV58_101319</name>
</gene>
<evidence type="ECO:0000313" key="2">
    <source>
        <dbReference type="EMBL" id="PRY47253.1"/>
    </source>
</evidence>
<dbReference type="PIRSF" id="PIRSF029347">
    <property type="entry name" value="RecF"/>
    <property type="match status" value="1"/>
</dbReference>
<protein>
    <submittedName>
        <fullName evidence="2">Putative ATPase</fullName>
    </submittedName>
</protein>
<keyword evidence="3" id="KW-1185">Reference proteome</keyword>
<sequence>MKINRLVIENFKSIERIELIEPNPFTVFVGPNGSGKSNIFEALEFFTINTKFRDTDRLFLGEENFLFRNRSEDMVGFYLKTDFGNSESSFAKHYVSKAHLDKINAENEAAGDRREISRRVISFENFPGWNNDDEIVPLKEWKEFYNSFSRVFVRHSGIDKIILNDNLRLLPSANNLEKVLKRILTNPILRDEIFEWLDLFVPGFKAVEVDDRDELHWFESSSSEYFTKDLISDGTYNILALLTAVYQSDDKPQFLCIEEPENGLHPQVLMSLVNFLRQQCEEKGHYIWLNTHSESLVRGLTTDEIILVNKVNGATQTRQIKGRNLYDLPTDEAWLTGALGGGLPW</sequence>
<dbReference type="InterPro" id="IPR051396">
    <property type="entry name" value="Bact_Antivir_Def_Nuclease"/>
</dbReference>
<feature type="domain" description="ATPase AAA-type core" evidence="1">
    <location>
        <begin position="25"/>
        <end position="297"/>
    </location>
</feature>
<dbReference type="PANTHER" id="PTHR43581:SF2">
    <property type="entry name" value="EXCINUCLEASE ATPASE SUBUNIT"/>
    <property type="match status" value="1"/>
</dbReference>
<dbReference type="EMBL" id="PVTE01000001">
    <property type="protein sequence ID" value="PRY47253.1"/>
    <property type="molecule type" value="Genomic_DNA"/>
</dbReference>